<proteinExistence type="predicted"/>
<evidence type="ECO:0008006" key="4">
    <source>
        <dbReference type="Google" id="ProtNLM"/>
    </source>
</evidence>
<reference evidence="2 3" key="1">
    <citation type="submission" date="2018-11" db="EMBL/GenBank/DDBJ databases">
        <title>Genome sequencing of Paenibacillus sp. KCOM 3021 (= ChDC PVNT-B20).</title>
        <authorList>
            <person name="Kook J.-K."/>
            <person name="Park S.-N."/>
            <person name="Lim Y.K."/>
        </authorList>
    </citation>
    <scope>NUCLEOTIDE SEQUENCE [LARGE SCALE GENOMIC DNA]</scope>
    <source>
        <strain evidence="2 3">KCOM 3021</strain>
    </source>
</reference>
<dbReference type="EMBL" id="RRCN01000001">
    <property type="protein sequence ID" value="RRJ62409.1"/>
    <property type="molecule type" value="Genomic_DNA"/>
</dbReference>
<organism evidence="2 3">
    <name type="scientific">Paenibacillus oralis</name>
    <dbReference type="NCBI Taxonomy" id="2490856"/>
    <lineage>
        <taxon>Bacteria</taxon>
        <taxon>Bacillati</taxon>
        <taxon>Bacillota</taxon>
        <taxon>Bacilli</taxon>
        <taxon>Bacillales</taxon>
        <taxon>Paenibacillaceae</taxon>
        <taxon>Paenibacillus</taxon>
    </lineage>
</organism>
<feature type="region of interest" description="Disordered" evidence="1">
    <location>
        <begin position="18"/>
        <end position="37"/>
    </location>
</feature>
<sequence>MEKVILQYYDREQGKAITVTPDTPLPTGGSGGTPAPGSITTEMFAPDAKAPFAGTSDAVAWNGVTGKPSTFPPTIGTTAATAAAGNHTHTAATTSAAGFMSGADKTKLDGVAAQAVNAAGAVSALASKTQIAALTPIATPATASIQDVATLLNSVIAALKA</sequence>
<evidence type="ECO:0000256" key="1">
    <source>
        <dbReference type="SAM" id="MobiDB-lite"/>
    </source>
</evidence>
<protein>
    <recommendedName>
        <fullName evidence="4">Head fiber protein</fullName>
    </recommendedName>
</protein>
<dbReference type="RefSeq" id="WP_128630296.1">
    <property type="nucleotide sequence ID" value="NZ_RRCN01000001.1"/>
</dbReference>
<dbReference type="AlphaFoldDB" id="A0A3P3TYI2"/>
<name>A0A3P3TYI2_9BACL</name>
<comment type="caution">
    <text evidence="2">The sequence shown here is derived from an EMBL/GenBank/DDBJ whole genome shotgun (WGS) entry which is preliminary data.</text>
</comment>
<gene>
    <name evidence="2" type="ORF">EHV15_05170</name>
</gene>
<keyword evidence="3" id="KW-1185">Reference proteome</keyword>
<evidence type="ECO:0000313" key="3">
    <source>
        <dbReference type="Proteomes" id="UP000267017"/>
    </source>
</evidence>
<accession>A0A3P3TYI2</accession>
<dbReference type="OrthoDB" id="6458359at2"/>
<evidence type="ECO:0000313" key="2">
    <source>
        <dbReference type="EMBL" id="RRJ62409.1"/>
    </source>
</evidence>
<dbReference type="Proteomes" id="UP000267017">
    <property type="component" value="Unassembled WGS sequence"/>
</dbReference>